<dbReference type="AlphaFoldDB" id="A0A402BJ14"/>
<dbReference type="InterPro" id="IPR002575">
    <property type="entry name" value="Aminoglycoside_PTrfase"/>
</dbReference>
<dbReference type="Gene3D" id="3.90.1200.10">
    <property type="match status" value="1"/>
</dbReference>
<sequence>MKGNVLYYYIDEFFFWAMKRRSMSVRVRIVGVADKRIKNDCSKERKKMESKTKNRKTRAQVAGMVERAFAGTTLAAGEDALRELKEGWFNAAYTARLSDGREVILKIAPPEDAEVMAYEKNIMATEVVSLHMMRENPAIPVPEVYFFDTTGDICDSDYYFMEKLAGDNYEHVKASFSPAMQAQIDQQIGVIVREINGFTGTYFGYAGNSELRGASWKETFIKIMDSVLEDGSRKDADFGYGIDEIRAAIMKHAHSLEAVTVPQLVHWDAWDLNFFVKDGKVTGIIDFERALWADPLMEAQFRALALGGISESMRSYGKTTFTHQEDERCHLYTLHLALVMKTECYYRNYDSDSVSNQSRQLMAPTLNWLQEN</sequence>
<evidence type="ECO:0000313" key="2">
    <source>
        <dbReference type="EMBL" id="GCE31329.1"/>
    </source>
</evidence>
<dbReference type="SUPFAM" id="SSF56112">
    <property type="entry name" value="Protein kinase-like (PK-like)"/>
    <property type="match status" value="1"/>
</dbReference>
<dbReference type="InterPro" id="IPR011009">
    <property type="entry name" value="Kinase-like_dom_sf"/>
</dbReference>
<dbReference type="Pfam" id="PF01636">
    <property type="entry name" value="APH"/>
    <property type="match status" value="1"/>
</dbReference>
<dbReference type="InterPro" id="IPR051678">
    <property type="entry name" value="AGP_Transferase"/>
</dbReference>
<dbReference type="GO" id="GO:0016740">
    <property type="term" value="F:transferase activity"/>
    <property type="evidence" value="ECO:0007669"/>
    <property type="project" value="UniProtKB-KW"/>
</dbReference>
<reference evidence="3" key="1">
    <citation type="submission" date="2018-12" db="EMBL/GenBank/DDBJ databases">
        <title>Tengunoibacter tsumagoiensis gen. nov., sp. nov., Dictyobacter kobayashii sp. nov., D. alpinus sp. nov., and D. joshuensis sp. nov. and description of Dictyobacteraceae fam. nov. within the order Ktedonobacterales isolated from Tengu-no-mugimeshi.</title>
        <authorList>
            <person name="Wang C.M."/>
            <person name="Zheng Y."/>
            <person name="Sakai Y."/>
            <person name="Toyoda A."/>
            <person name="Minakuchi Y."/>
            <person name="Abe K."/>
            <person name="Yokota A."/>
            <person name="Yabe S."/>
        </authorList>
    </citation>
    <scope>NUCLEOTIDE SEQUENCE [LARGE SCALE GENOMIC DNA]</scope>
    <source>
        <strain evidence="3">Uno16</strain>
    </source>
</reference>
<dbReference type="EMBL" id="BIFT01000002">
    <property type="protein sequence ID" value="GCE31329.1"/>
    <property type="molecule type" value="Genomic_DNA"/>
</dbReference>
<proteinExistence type="predicted"/>
<comment type="caution">
    <text evidence="2">The sequence shown here is derived from an EMBL/GenBank/DDBJ whole genome shotgun (WGS) entry which is preliminary data.</text>
</comment>
<feature type="domain" description="Aminoglycoside phosphotransferase" evidence="1">
    <location>
        <begin position="81"/>
        <end position="298"/>
    </location>
</feature>
<organism evidence="2 3">
    <name type="scientific">Dictyobacter alpinus</name>
    <dbReference type="NCBI Taxonomy" id="2014873"/>
    <lineage>
        <taxon>Bacteria</taxon>
        <taxon>Bacillati</taxon>
        <taxon>Chloroflexota</taxon>
        <taxon>Ktedonobacteria</taxon>
        <taxon>Ktedonobacterales</taxon>
        <taxon>Dictyobacteraceae</taxon>
        <taxon>Dictyobacter</taxon>
    </lineage>
</organism>
<dbReference type="PANTHER" id="PTHR21310:SF15">
    <property type="entry name" value="AMINOGLYCOSIDE PHOSPHOTRANSFERASE DOMAIN-CONTAINING PROTEIN"/>
    <property type="match status" value="1"/>
</dbReference>
<dbReference type="Gene3D" id="3.30.200.20">
    <property type="entry name" value="Phosphorylase Kinase, domain 1"/>
    <property type="match status" value="1"/>
</dbReference>
<dbReference type="RefSeq" id="WP_218027626.1">
    <property type="nucleotide sequence ID" value="NZ_BIFT01000002.1"/>
</dbReference>
<dbReference type="PANTHER" id="PTHR21310">
    <property type="entry name" value="AMINOGLYCOSIDE PHOSPHOTRANSFERASE-RELATED-RELATED"/>
    <property type="match status" value="1"/>
</dbReference>
<gene>
    <name evidence="2" type="ORF">KDA_68130</name>
</gene>
<keyword evidence="2" id="KW-0808">Transferase</keyword>
<keyword evidence="3" id="KW-1185">Reference proteome</keyword>
<dbReference type="Proteomes" id="UP000287171">
    <property type="component" value="Unassembled WGS sequence"/>
</dbReference>
<accession>A0A402BJ14</accession>
<evidence type="ECO:0000259" key="1">
    <source>
        <dbReference type="Pfam" id="PF01636"/>
    </source>
</evidence>
<evidence type="ECO:0000313" key="3">
    <source>
        <dbReference type="Proteomes" id="UP000287171"/>
    </source>
</evidence>
<name>A0A402BJ14_9CHLR</name>
<protein>
    <submittedName>
        <fullName evidence="2">Aminoglycoside phosphotransferase</fullName>
    </submittedName>
</protein>